<organism evidence="2 3">
    <name type="scientific">Laodelphax striatellus</name>
    <name type="common">Small brown planthopper</name>
    <name type="synonym">Delphax striatella</name>
    <dbReference type="NCBI Taxonomy" id="195883"/>
    <lineage>
        <taxon>Eukaryota</taxon>
        <taxon>Metazoa</taxon>
        <taxon>Ecdysozoa</taxon>
        <taxon>Arthropoda</taxon>
        <taxon>Hexapoda</taxon>
        <taxon>Insecta</taxon>
        <taxon>Pterygota</taxon>
        <taxon>Neoptera</taxon>
        <taxon>Paraneoptera</taxon>
        <taxon>Hemiptera</taxon>
        <taxon>Auchenorrhyncha</taxon>
        <taxon>Fulgoroidea</taxon>
        <taxon>Delphacidae</taxon>
        <taxon>Criomorphinae</taxon>
        <taxon>Laodelphax</taxon>
    </lineage>
</organism>
<dbReference type="EMBL" id="QKKF02023824">
    <property type="protein sequence ID" value="RZF37583.1"/>
    <property type="molecule type" value="Genomic_DNA"/>
</dbReference>
<evidence type="ECO:0000256" key="1">
    <source>
        <dbReference type="SAM" id="MobiDB-lite"/>
    </source>
</evidence>
<accession>A0A482WVQ8</accession>
<evidence type="ECO:0000313" key="3">
    <source>
        <dbReference type="Proteomes" id="UP000291343"/>
    </source>
</evidence>
<protein>
    <submittedName>
        <fullName evidence="2">Uncharacterized protein</fullName>
    </submittedName>
</protein>
<sequence>MGKKRARGGGLGRKEQEGGRKEKGGGRKKEGGGRREEGVEREEEEEETSITLFTSNYHSQYTFRSPYRLLALLYWAQSSLSIFDRQLTDRSGSDGK</sequence>
<proteinExistence type="predicted"/>
<reference evidence="2 3" key="1">
    <citation type="journal article" date="2017" name="Gigascience">
        <title>Genome sequence of the small brown planthopper, Laodelphax striatellus.</title>
        <authorList>
            <person name="Zhu J."/>
            <person name="Jiang F."/>
            <person name="Wang X."/>
            <person name="Yang P."/>
            <person name="Bao Y."/>
            <person name="Zhao W."/>
            <person name="Wang W."/>
            <person name="Lu H."/>
            <person name="Wang Q."/>
            <person name="Cui N."/>
            <person name="Li J."/>
            <person name="Chen X."/>
            <person name="Luo L."/>
            <person name="Yu J."/>
            <person name="Kang L."/>
            <person name="Cui F."/>
        </authorList>
    </citation>
    <scope>NUCLEOTIDE SEQUENCE [LARGE SCALE GENOMIC DNA]</scope>
    <source>
        <strain evidence="2">Lst14</strain>
    </source>
</reference>
<keyword evidence="3" id="KW-1185">Reference proteome</keyword>
<dbReference type="InParanoid" id="A0A482WVQ8"/>
<dbReference type="Proteomes" id="UP000291343">
    <property type="component" value="Unassembled WGS sequence"/>
</dbReference>
<feature type="compositionally biased region" description="Basic and acidic residues" evidence="1">
    <location>
        <begin position="12"/>
        <end position="38"/>
    </location>
</feature>
<gene>
    <name evidence="2" type="ORF">LSTR_LSTR011403</name>
</gene>
<feature type="region of interest" description="Disordered" evidence="1">
    <location>
        <begin position="1"/>
        <end position="50"/>
    </location>
</feature>
<dbReference type="AlphaFoldDB" id="A0A482WVQ8"/>
<feature type="compositionally biased region" description="Acidic residues" evidence="1">
    <location>
        <begin position="39"/>
        <end position="48"/>
    </location>
</feature>
<evidence type="ECO:0000313" key="2">
    <source>
        <dbReference type="EMBL" id="RZF37583.1"/>
    </source>
</evidence>
<comment type="caution">
    <text evidence="2">The sequence shown here is derived from an EMBL/GenBank/DDBJ whole genome shotgun (WGS) entry which is preliminary data.</text>
</comment>
<name>A0A482WVQ8_LAOST</name>